<name>A0A4Q7J748_9PSEU</name>
<dbReference type="EMBL" id="SFCC01000007">
    <property type="protein sequence ID" value="RZQ62987.1"/>
    <property type="molecule type" value="Genomic_DNA"/>
</dbReference>
<dbReference type="Gene3D" id="3.40.50.1950">
    <property type="entry name" value="Flavin prenyltransferase-like"/>
    <property type="match status" value="1"/>
</dbReference>
<dbReference type="GO" id="GO:0004633">
    <property type="term" value="F:phosphopantothenoylcysteine decarboxylase activity"/>
    <property type="evidence" value="ECO:0007669"/>
    <property type="project" value="TreeGrafter"/>
</dbReference>
<keyword evidence="1" id="KW-0812">Transmembrane</keyword>
<comment type="caution">
    <text evidence="3">The sequence shown here is derived from an EMBL/GenBank/DDBJ whole genome shotgun (WGS) entry which is preliminary data.</text>
</comment>
<evidence type="ECO:0000256" key="1">
    <source>
        <dbReference type="SAM" id="Phobius"/>
    </source>
</evidence>
<keyword evidence="1" id="KW-0472">Membrane</keyword>
<evidence type="ECO:0000313" key="3">
    <source>
        <dbReference type="EMBL" id="RZQ62987.1"/>
    </source>
</evidence>
<reference evidence="3 4" key="1">
    <citation type="submission" date="2019-02" db="EMBL/GenBank/DDBJ databases">
        <title>Draft genome sequence of Amycolatopsis sp. 8-3EHSu isolated from roots of Suaeda maritima.</title>
        <authorList>
            <person name="Duangmal K."/>
            <person name="Chantavorakit T."/>
        </authorList>
    </citation>
    <scope>NUCLEOTIDE SEQUENCE [LARGE SCALE GENOMIC DNA]</scope>
    <source>
        <strain evidence="3 4">8-3EHSu</strain>
    </source>
</reference>
<evidence type="ECO:0000313" key="4">
    <source>
        <dbReference type="Proteomes" id="UP000292003"/>
    </source>
</evidence>
<protein>
    <submittedName>
        <fullName evidence="3">Phosphopantothenoylcysteine decarboxylase</fullName>
    </submittedName>
</protein>
<accession>A0A4Q7J748</accession>
<proteinExistence type="predicted"/>
<dbReference type="GO" id="GO:0071513">
    <property type="term" value="C:phosphopantothenoylcysteine decarboxylase complex"/>
    <property type="evidence" value="ECO:0007669"/>
    <property type="project" value="TreeGrafter"/>
</dbReference>
<dbReference type="PANTHER" id="PTHR14359:SF6">
    <property type="entry name" value="PHOSPHOPANTOTHENOYLCYSTEINE DECARBOXYLASE"/>
    <property type="match status" value="1"/>
</dbReference>
<dbReference type="AlphaFoldDB" id="A0A4Q7J748"/>
<feature type="domain" description="Flavoprotein" evidence="2">
    <location>
        <begin position="8"/>
        <end position="114"/>
    </location>
</feature>
<keyword evidence="4" id="KW-1185">Reference proteome</keyword>
<dbReference type="SUPFAM" id="SSF52507">
    <property type="entry name" value="Homo-oligomeric flavin-containing Cys decarboxylases, HFCD"/>
    <property type="match status" value="1"/>
</dbReference>
<dbReference type="RefSeq" id="WP_130475991.1">
    <property type="nucleotide sequence ID" value="NZ_SFCC01000007.1"/>
</dbReference>
<dbReference type="InterPro" id="IPR036551">
    <property type="entry name" value="Flavin_trans-like"/>
</dbReference>
<dbReference type="GO" id="GO:0010181">
    <property type="term" value="F:FMN binding"/>
    <property type="evidence" value="ECO:0007669"/>
    <property type="project" value="TreeGrafter"/>
</dbReference>
<organism evidence="3 4">
    <name type="scientific">Amycolatopsis suaedae</name>
    <dbReference type="NCBI Taxonomy" id="2510978"/>
    <lineage>
        <taxon>Bacteria</taxon>
        <taxon>Bacillati</taxon>
        <taxon>Actinomycetota</taxon>
        <taxon>Actinomycetes</taxon>
        <taxon>Pseudonocardiales</taxon>
        <taxon>Pseudonocardiaceae</taxon>
        <taxon>Amycolatopsis</taxon>
    </lineage>
</organism>
<dbReference type="GO" id="GO:0015937">
    <property type="term" value="P:coenzyme A biosynthetic process"/>
    <property type="evidence" value="ECO:0007669"/>
    <property type="project" value="TreeGrafter"/>
</dbReference>
<dbReference type="SMR" id="A0A4Q7J748"/>
<dbReference type="PANTHER" id="PTHR14359">
    <property type="entry name" value="HOMO-OLIGOMERIC FLAVIN CONTAINING CYS DECARBOXYLASE FAMILY"/>
    <property type="match status" value="1"/>
</dbReference>
<gene>
    <name evidence="3" type="ORF">EWH70_14925</name>
</gene>
<keyword evidence="1" id="KW-1133">Transmembrane helix</keyword>
<dbReference type="OrthoDB" id="4578483at2"/>
<dbReference type="Pfam" id="PF02441">
    <property type="entry name" value="Flavoprotein"/>
    <property type="match status" value="1"/>
</dbReference>
<evidence type="ECO:0000259" key="2">
    <source>
        <dbReference type="Pfam" id="PF02441"/>
    </source>
</evidence>
<feature type="transmembrane region" description="Helical" evidence="1">
    <location>
        <begin position="6"/>
        <end position="29"/>
    </location>
</feature>
<dbReference type="InterPro" id="IPR003382">
    <property type="entry name" value="Flavoprotein"/>
</dbReference>
<sequence>MPEFDAGRLLLAGTGALSVALLPFWLNWLRELRPDVELRVVLTKSAHRFVAAEALSALSRSEVIVDDWAAQPPGRAVHVELAQWCETVVVYPATAHFLARFALGVVDTPLLLALQAVTGTIGIAPALPPGVAGSTAMKRHLDLITADPRVVLAPTGTARSTTTGREESGSLLPLPDLLARMRARSLRAGKGAA</sequence>
<dbReference type="Proteomes" id="UP000292003">
    <property type="component" value="Unassembled WGS sequence"/>
</dbReference>